<name>F3YU04_DESAF</name>
<dbReference type="STRING" id="690850.Desaf_0252"/>
<keyword evidence="3" id="KW-1185">Reference proteome</keyword>
<accession>F3YU04</accession>
<evidence type="ECO:0000313" key="2">
    <source>
        <dbReference type="EMBL" id="EGJ48610.1"/>
    </source>
</evidence>
<dbReference type="PANTHER" id="PTHR36114">
    <property type="entry name" value="16.7 KDA PROTEIN IN WHIE LOCUS"/>
    <property type="match status" value="1"/>
</dbReference>
<dbReference type="Proteomes" id="UP000007844">
    <property type="component" value="Chromosome"/>
</dbReference>
<evidence type="ECO:0000259" key="1">
    <source>
        <dbReference type="Pfam" id="PF07883"/>
    </source>
</evidence>
<dbReference type="InterPro" id="IPR011051">
    <property type="entry name" value="RmlC_Cupin_sf"/>
</dbReference>
<dbReference type="AlphaFoldDB" id="F3YU04"/>
<dbReference type="PANTHER" id="PTHR36114:SF4">
    <property type="entry name" value="CUPIN 2 CONSERVED BARREL DOMAIN-CONTAINING PROTEIN"/>
    <property type="match status" value="1"/>
</dbReference>
<dbReference type="HOGENOM" id="CLU_129810_1_1_7"/>
<dbReference type="InterPro" id="IPR052044">
    <property type="entry name" value="PKS_Associated_Protein"/>
</dbReference>
<protein>
    <submittedName>
        <fullName evidence="2">Cupin 2 conserved barrel domain protein</fullName>
    </submittedName>
</protein>
<dbReference type="SUPFAM" id="SSF51182">
    <property type="entry name" value="RmlC-like cupins"/>
    <property type="match status" value="1"/>
</dbReference>
<feature type="domain" description="Cupin type-2" evidence="1">
    <location>
        <begin position="42"/>
        <end position="108"/>
    </location>
</feature>
<dbReference type="eggNOG" id="COG0662">
    <property type="taxonomic scope" value="Bacteria"/>
</dbReference>
<sequence length="122" mass="13243">MKAMRTRRDQVEPYRTKDGSTVRELMHPSVHAGIRNQSLAEAVVQPGAKTLVHRHAKSEELYHVLSGQGVMLLAGERFAVNPGDTVLIPPGTPHGLDNPGPDNLIILCCCAPAYSHEDTEPA</sequence>
<dbReference type="InterPro" id="IPR013096">
    <property type="entry name" value="Cupin_2"/>
</dbReference>
<dbReference type="EMBL" id="CP003221">
    <property type="protein sequence ID" value="EGJ48610.1"/>
    <property type="molecule type" value="Genomic_DNA"/>
</dbReference>
<gene>
    <name evidence="2" type="ORF">Desaf_0252</name>
</gene>
<dbReference type="Gene3D" id="2.60.120.10">
    <property type="entry name" value="Jelly Rolls"/>
    <property type="match status" value="1"/>
</dbReference>
<evidence type="ECO:0000313" key="3">
    <source>
        <dbReference type="Proteomes" id="UP000007844"/>
    </source>
</evidence>
<dbReference type="Pfam" id="PF07883">
    <property type="entry name" value="Cupin_2"/>
    <property type="match status" value="1"/>
</dbReference>
<dbReference type="InterPro" id="IPR014710">
    <property type="entry name" value="RmlC-like_jellyroll"/>
</dbReference>
<reference evidence="2 3" key="1">
    <citation type="journal article" date="2011" name="J. Bacteriol.">
        <title>Genome sequence of the mercury-methylating and pleomorphic Desulfovibrio africanus Strain Walvis Bay.</title>
        <authorList>
            <person name="Brown S.D."/>
            <person name="Wall J.D."/>
            <person name="Kucken A.M."/>
            <person name="Gilmour C.C."/>
            <person name="Podar M."/>
            <person name="Brandt C.C."/>
            <person name="Teshima H."/>
            <person name="Detter J.C."/>
            <person name="Han C.S."/>
            <person name="Land M.L."/>
            <person name="Lucas S."/>
            <person name="Han J."/>
            <person name="Pennacchio L."/>
            <person name="Nolan M."/>
            <person name="Pitluck S."/>
            <person name="Woyke T."/>
            <person name="Goodwin L."/>
            <person name="Palumbo A.V."/>
            <person name="Elias D.A."/>
        </authorList>
    </citation>
    <scope>NUCLEOTIDE SEQUENCE [LARGE SCALE GENOMIC DNA]</scope>
    <source>
        <strain evidence="2 3">Walvis Bay</strain>
    </source>
</reference>
<dbReference type="KEGG" id="daf:Desaf_0252"/>
<organism evidence="2 3">
    <name type="scientific">Desulfocurvibacter africanus subsp. africanus str. Walvis Bay</name>
    <dbReference type="NCBI Taxonomy" id="690850"/>
    <lineage>
        <taxon>Bacteria</taxon>
        <taxon>Pseudomonadati</taxon>
        <taxon>Thermodesulfobacteriota</taxon>
        <taxon>Desulfovibrionia</taxon>
        <taxon>Desulfovibrionales</taxon>
        <taxon>Desulfovibrionaceae</taxon>
        <taxon>Desulfocurvibacter</taxon>
    </lineage>
</organism>
<dbReference type="CDD" id="cd02214">
    <property type="entry name" value="cupin_MJ1618"/>
    <property type="match status" value="1"/>
</dbReference>
<proteinExistence type="predicted"/>